<dbReference type="RefSeq" id="WP_106190490.1">
    <property type="nucleotide sequence ID" value="NZ_PVTF01000008.1"/>
</dbReference>
<name>A0A2T0T062_9PSEU</name>
<dbReference type="InterPro" id="IPR011749">
    <property type="entry name" value="CHP02243"/>
</dbReference>
<reference evidence="1 2" key="1">
    <citation type="submission" date="2018-03" db="EMBL/GenBank/DDBJ databases">
        <title>Genomic Encyclopedia of Archaeal and Bacterial Type Strains, Phase II (KMG-II): from individual species to whole genera.</title>
        <authorList>
            <person name="Goeker M."/>
        </authorList>
    </citation>
    <scope>NUCLEOTIDE SEQUENCE [LARGE SCALE GENOMIC DNA]</scope>
    <source>
        <strain evidence="1 2">DSM 44720</strain>
    </source>
</reference>
<protein>
    <submittedName>
        <fullName evidence="1">Putative phage baseplate assembly protein</fullName>
    </submittedName>
</protein>
<keyword evidence="2" id="KW-1185">Reference proteome</keyword>
<evidence type="ECO:0000313" key="1">
    <source>
        <dbReference type="EMBL" id="PRY39065.1"/>
    </source>
</evidence>
<dbReference type="OrthoDB" id="9027184at2"/>
<dbReference type="AlphaFoldDB" id="A0A2T0T062"/>
<dbReference type="Proteomes" id="UP000239494">
    <property type="component" value="Unassembled WGS sequence"/>
</dbReference>
<gene>
    <name evidence="1" type="ORF">CLV43_108465</name>
</gene>
<dbReference type="EMBL" id="PVTF01000008">
    <property type="protein sequence ID" value="PRY39065.1"/>
    <property type="molecule type" value="Genomic_DNA"/>
</dbReference>
<comment type="caution">
    <text evidence="1">The sequence shown here is derived from an EMBL/GenBank/DDBJ whole genome shotgun (WGS) entry which is preliminary data.</text>
</comment>
<sequence>MALPAPDLDTRRFADLVEDAHRMVRGRFPQWDDQHPSDPGVTLIETFAFMVDQLVYRLNRVPDRLHVKFLDLIGVRLFPPTPARTDVTFWLSAPATTALVVPSGTTTGTTRTETAESIVFTTEDDCVALPCELAAVRVGTSTEDTSEDRTSALRTGLPVAVFGAVPGDGDHLLLGLDTAVPRCAVRVEVEGDLDGVGVDPTDPPLVWEAHDGEGWLPCRVLHDGTGGLSTAGAVVLDVPAGHRTSLLDGQRAAWLRARVVAHREGQATYHASPTVHRISACTVGVSGSAVNAEVVDLEVLDAAEGVAGQVFVLAERPVLAGAGEVVLEVESDTGWDVWTRVEHFAASGPDDRHFVLDAAQGEISLGPVVRLADGTLRRHGAVPPHGATLRVRRYATGGGALGNVAARTIRTLRTSIPFVADVENVRPATGGKDAETVEQARDRGGLALRTRDRAVTAQDYEVLAREAVPEVARVRCVPASGPDLPPGTVKVLVVPSAAIGDDGRVRLADLVPPDAVLATVADHLDRVRLVGTTVLVEPPRYRGVTVVARLVARRGARTAEVRAEAVRALSVHLNPLPGGGPDGAGWPFGRSVRAGELHAVLQQVAGVDLVEDVRLYSANPVTGERGQEAARIDLDPHSLVFSFDHQVRVETR</sequence>
<organism evidence="1 2">
    <name type="scientific">Umezawaea tangerina</name>
    <dbReference type="NCBI Taxonomy" id="84725"/>
    <lineage>
        <taxon>Bacteria</taxon>
        <taxon>Bacillati</taxon>
        <taxon>Actinomycetota</taxon>
        <taxon>Actinomycetes</taxon>
        <taxon>Pseudonocardiales</taxon>
        <taxon>Pseudonocardiaceae</taxon>
        <taxon>Umezawaea</taxon>
    </lineage>
</organism>
<dbReference type="NCBIfam" id="TIGR02243">
    <property type="entry name" value="putative baseplate assembly protein"/>
    <property type="match status" value="1"/>
</dbReference>
<accession>A0A2T0T062</accession>
<proteinExistence type="predicted"/>
<evidence type="ECO:0000313" key="2">
    <source>
        <dbReference type="Proteomes" id="UP000239494"/>
    </source>
</evidence>